<sequence>MSHRQKPIGLVETHTIYNLLLGGFSSRPDLRLRGHKDYGLPRSHGGARISFSQPWWRNSLILPTSIARDGPTNCRIGMCGDGQSVEYAIHAPAWKRGSQASGDIFLLENAMCTPVLYTRRTPYKSPTPHPHIPLTHPVSSLSVYSDQLHQAPLFFAGALFFAGQRFCTHSPSHSRTQKLQPS</sequence>
<organism evidence="1 2">
    <name type="scientific">Cuscuta campestris</name>
    <dbReference type="NCBI Taxonomy" id="132261"/>
    <lineage>
        <taxon>Eukaryota</taxon>
        <taxon>Viridiplantae</taxon>
        <taxon>Streptophyta</taxon>
        <taxon>Embryophyta</taxon>
        <taxon>Tracheophyta</taxon>
        <taxon>Spermatophyta</taxon>
        <taxon>Magnoliopsida</taxon>
        <taxon>eudicotyledons</taxon>
        <taxon>Gunneridae</taxon>
        <taxon>Pentapetalae</taxon>
        <taxon>asterids</taxon>
        <taxon>lamiids</taxon>
        <taxon>Solanales</taxon>
        <taxon>Convolvulaceae</taxon>
        <taxon>Cuscuteae</taxon>
        <taxon>Cuscuta</taxon>
        <taxon>Cuscuta subgen. Grammica</taxon>
        <taxon>Cuscuta sect. Cleistogrammica</taxon>
    </lineage>
</organism>
<protein>
    <submittedName>
        <fullName evidence="1">Uncharacterized protein</fullName>
    </submittedName>
</protein>
<dbReference type="Proteomes" id="UP000595140">
    <property type="component" value="Unassembled WGS sequence"/>
</dbReference>
<keyword evidence="2" id="KW-1185">Reference proteome</keyword>
<name>A0A484KAJ3_9ASTE</name>
<gene>
    <name evidence="1" type="ORF">CCAM_LOCUS4767</name>
</gene>
<reference evidence="1 2" key="1">
    <citation type="submission" date="2018-04" db="EMBL/GenBank/DDBJ databases">
        <authorList>
            <person name="Vogel A."/>
        </authorList>
    </citation>
    <scope>NUCLEOTIDE SEQUENCE [LARGE SCALE GENOMIC DNA]</scope>
</reference>
<evidence type="ECO:0000313" key="1">
    <source>
        <dbReference type="EMBL" id="VFQ62991.1"/>
    </source>
</evidence>
<dbReference type="EMBL" id="OOIL02000252">
    <property type="protein sequence ID" value="VFQ62991.1"/>
    <property type="molecule type" value="Genomic_DNA"/>
</dbReference>
<proteinExistence type="predicted"/>
<evidence type="ECO:0000313" key="2">
    <source>
        <dbReference type="Proteomes" id="UP000595140"/>
    </source>
</evidence>
<accession>A0A484KAJ3</accession>
<dbReference type="AlphaFoldDB" id="A0A484KAJ3"/>